<evidence type="ECO:0000256" key="6">
    <source>
        <dbReference type="ARBA" id="ARBA00022741"/>
    </source>
</evidence>
<dbReference type="GO" id="GO:0097171">
    <property type="term" value="P:ADP-L-glycero-beta-D-manno-heptose biosynthetic process"/>
    <property type="evidence" value="ECO:0007669"/>
    <property type="project" value="UniProtKB-UniPathway"/>
</dbReference>
<keyword evidence="7 12" id="KW-0418">Kinase</keyword>
<dbReference type="AlphaFoldDB" id="A0A399RDR9"/>
<evidence type="ECO:0000256" key="10">
    <source>
        <dbReference type="ARBA" id="ARBA00023277"/>
    </source>
</evidence>
<feature type="domain" description="Carbohydrate kinase PfkB" evidence="13">
    <location>
        <begin position="16"/>
        <end position="311"/>
    </location>
</feature>
<comment type="pathway">
    <text evidence="3">Bacterial outer membrane biogenesis; LPS core biosynthesis.</text>
</comment>
<comment type="catalytic activity">
    <reaction evidence="12">
        <text>D-glycero-beta-D-manno-heptose 7-phosphate + ATP = D-glycero-beta-D-manno-heptose 1,7-bisphosphate + ADP + H(+)</text>
        <dbReference type="Rhea" id="RHEA:27473"/>
        <dbReference type="ChEBI" id="CHEBI:15378"/>
        <dbReference type="ChEBI" id="CHEBI:30616"/>
        <dbReference type="ChEBI" id="CHEBI:60204"/>
        <dbReference type="ChEBI" id="CHEBI:60208"/>
        <dbReference type="ChEBI" id="CHEBI:456216"/>
        <dbReference type="EC" id="2.7.1.167"/>
    </reaction>
</comment>
<reference evidence="15 16" key="1">
    <citation type="submission" date="2018-08" db="EMBL/GenBank/DDBJ databases">
        <title>Henriciella mobilis sp. nov., isolated from seawater.</title>
        <authorList>
            <person name="Cheng H."/>
            <person name="Wu Y.-H."/>
            <person name="Xu X.-W."/>
            <person name="Guo L.-L."/>
        </authorList>
    </citation>
    <scope>NUCLEOTIDE SEQUENCE [LARGE SCALE GENOMIC DNA]</scope>
    <source>
        <strain evidence="15 16">JN25</strain>
    </source>
</reference>
<dbReference type="EC" id="2.7.7.70" evidence="12"/>
<evidence type="ECO:0000256" key="9">
    <source>
        <dbReference type="ARBA" id="ARBA00023268"/>
    </source>
</evidence>
<dbReference type="GO" id="GO:0016773">
    <property type="term" value="F:phosphotransferase activity, alcohol group as acceptor"/>
    <property type="evidence" value="ECO:0007669"/>
    <property type="project" value="InterPro"/>
</dbReference>
<comment type="caution">
    <text evidence="15">The sequence shown here is derived from an EMBL/GenBank/DDBJ whole genome shotgun (WGS) entry which is preliminary data.</text>
</comment>
<evidence type="ECO:0000256" key="1">
    <source>
        <dbReference type="ARBA" id="ARBA00002319"/>
    </source>
</evidence>
<dbReference type="SUPFAM" id="SSF53613">
    <property type="entry name" value="Ribokinase-like"/>
    <property type="match status" value="1"/>
</dbReference>
<dbReference type="GO" id="GO:0005829">
    <property type="term" value="C:cytosol"/>
    <property type="evidence" value="ECO:0007669"/>
    <property type="project" value="TreeGrafter"/>
</dbReference>
<keyword evidence="8 12" id="KW-0067">ATP-binding</keyword>
<dbReference type="CDD" id="cd01172">
    <property type="entry name" value="RfaE_like"/>
    <property type="match status" value="1"/>
</dbReference>
<dbReference type="InterPro" id="IPR002173">
    <property type="entry name" value="Carboh/pur_kinase_PfkB_CS"/>
</dbReference>
<comment type="function">
    <text evidence="2 12">Catalyzes the ADP transfer from ATP to D-glycero-beta-D-manno-heptose 1-phosphate, yielding ADP-D-glycero-beta-D-manno-heptose.</text>
</comment>
<dbReference type="RefSeq" id="WP_119376722.1">
    <property type="nucleotide sequence ID" value="NZ_QWFX01000013.1"/>
</dbReference>
<keyword evidence="16" id="KW-1185">Reference proteome</keyword>
<proteinExistence type="inferred from homology"/>
<dbReference type="PANTHER" id="PTHR46969:SF1">
    <property type="entry name" value="BIFUNCTIONAL PROTEIN HLDE"/>
    <property type="match status" value="1"/>
</dbReference>
<comment type="similarity">
    <text evidence="12">In the C-terminal section; belongs to the cytidylyltransferase family.</text>
</comment>
<evidence type="ECO:0000256" key="4">
    <source>
        <dbReference type="ARBA" id="ARBA00022679"/>
    </source>
</evidence>
<dbReference type="NCBIfam" id="TIGR00125">
    <property type="entry name" value="cyt_tran_rel"/>
    <property type="match status" value="1"/>
</dbReference>
<dbReference type="GO" id="GO:0005524">
    <property type="term" value="F:ATP binding"/>
    <property type="evidence" value="ECO:0007669"/>
    <property type="project" value="UniProtKB-UniRule"/>
</dbReference>
<evidence type="ECO:0000256" key="5">
    <source>
        <dbReference type="ARBA" id="ARBA00022695"/>
    </source>
</evidence>
<evidence type="ECO:0000313" key="15">
    <source>
        <dbReference type="EMBL" id="RIJ28187.1"/>
    </source>
</evidence>
<dbReference type="Pfam" id="PF00294">
    <property type="entry name" value="PfkB"/>
    <property type="match status" value="1"/>
</dbReference>
<gene>
    <name evidence="15" type="primary">rfaE2</name>
    <name evidence="12" type="synonym">hldE</name>
    <name evidence="15" type="ORF">D1223_12315</name>
</gene>
<feature type="active site" evidence="12">
    <location>
        <position position="273"/>
    </location>
</feature>
<dbReference type="InterPro" id="IPR023030">
    <property type="entry name" value="Bifunc_HldE"/>
</dbReference>
<keyword evidence="6 12" id="KW-0547">Nucleotide-binding</keyword>
<dbReference type="UniPathway" id="UPA00958"/>
<dbReference type="Gene3D" id="3.40.50.620">
    <property type="entry name" value="HUPs"/>
    <property type="match status" value="1"/>
</dbReference>
<dbReference type="InterPro" id="IPR011914">
    <property type="entry name" value="RfaE_dom_II"/>
</dbReference>
<dbReference type="EC" id="2.7.1.167" evidence="12"/>
<comment type="similarity">
    <text evidence="12">In the N-terminal section; belongs to the carbohydrate kinase PfkB family.</text>
</comment>
<evidence type="ECO:0000259" key="14">
    <source>
        <dbReference type="Pfam" id="PF01467"/>
    </source>
</evidence>
<dbReference type="InterPro" id="IPR011611">
    <property type="entry name" value="PfkB_dom"/>
</dbReference>
<feature type="region of interest" description="Ribokinase" evidence="12">
    <location>
        <begin position="1"/>
        <end position="330"/>
    </location>
</feature>
<dbReference type="InterPro" id="IPR011913">
    <property type="entry name" value="RfaE_dom_I"/>
</dbReference>
<comment type="pathway">
    <text evidence="12">Nucleotide-sugar biosynthesis; ADP-L-glycero-beta-D-manno-heptose biosynthesis; ADP-L-glycero-beta-D-manno-heptose from D-glycero-beta-D-manno-heptose 7-phosphate: step 3/4.</text>
</comment>
<comment type="pathway">
    <text evidence="12">Nucleotide-sugar biosynthesis; ADP-L-glycero-beta-D-manno-heptose biosynthesis; ADP-L-glycero-beta-D-manno-heptose from D-glycero-beta-D-manno-heptose 7-phosphate: step 1/4.</text>
</comment>
<dbReference type="EMBL" id="QWFX01000013">
    <property type="protein sequence ID" value="RIJ28187.1"/>
    <property type="molecule type" value="Genomic_DNA"/>
</dbReference>
<dbReference type="GO" id="GO:0033785">
    <property type="term" value="F:heptose 7-phosphate kinase activity"/>
    <property type="evidence" value="ECO:0007669"/>
    <property type="project" value="UniProtKB-UniRule"/>
</dbReference>
<feature type="domain" description="Cytidyltransferase-like" evidence="14">
    <location>
        <begin position="354"/>
        <end position="448"/>
    </location>
</feature>
<keyword evidence="10 12" id="KW-0119">Carbohydrate metabolism</keyword>
<keyword evidence="9 12" id="KW-0511">Multifunctional enzyme</keyword>
<comment type="catalytic activity">
    <reaction evidence="11 12">
        <text>D-glycero-beta-D-manno-heptose 1-phosphate + ATP + H(+) = ADP-D-glycero-beta-D-manno-heptose + diphosphate</text>
        <dbReference type="Rhea" id="RHEA:27465"/>
        <dbReference type="ChEBI" id="CHEBI:15378"/>
        <dbReference type="ChEBI" id="CHEBI:30616"/>
        <dbReference type="ChEBI" id="CHEBI:33019"/>
        <dbReference type="ChEBI" id="CHEBI:59967"/>
        <dbReference type="ChEBI" id="CHEBI:61593"/>
        <dbReference type="EC" id="2.7.7.70"/>
    </reaction>
</comment>
<evidence type="ECO:0000259" key="13">
    <source>
        <dbReference type="Pfam" id="PF00294"/>
    </source>
</evidence>
<evidence type="ECO:0000256" key="3">
    <source>
        <dbReference type="ARBA" id="ARBA00004713"/>
    </source>
</evidence>
<dbReference type="Gene3D" id="3.40.1190.20">
    <property type="match status" value="1"/>
</dbReference>
<accession>A0A399RDR9</accession>
<dbReference type="Pfam" id="PF01467">
    <property type="entry name" value="CTP_transf_like"/>
    <property type="match status" value="1"/>
</dbReference>
<dbReference type="NCBIfam" id="TIGR02199">
    <property type="entry name" value="rfaE_dom_II"/>
    <property type="match status" value="1"/>
</dbReference>
<evidence type="ECO:0000256" key="8">
    <source>
        <dbReference type="ARBA" id="ARBA00022840"/>
    </source>
</evidence>
<dbReference type="PROSITE" id="PS00584">
    <property type="entry name" value="PFKB_KINASES_2"/>
    <property type="match status" value="1"/>
</dbReference>
<dbReference type="InterPro" id="IPR004821">
    <property type="entry name" value="Cyt_trans-like"/>
</dbReference>
<evidence type="ECO:0000256" key="11">
    <source>
        <dbReference type="ARBA" id="ARBA00047428"/>
    </source>
</evidence>
<comment type="subunit">
    <text evidence="12">Homodimer.</text>
</comment>
<feature type="binding site" evidence="12">
    <location>
        <begin position="204"/>
        <end position="207"/>
    </location>
    <ligand>
        <name>ATP</name>
        <dbReference type="ChEBI" id="CHEBI:30616"/>
    </ligand>
</feature>
<dbReference type="Proteomes" id="UP000266385">
    <property type="component" value="Unassembled WGS sequence"/>
</dbReference>
<evidence type="ECO:0000313" key="16">
    <source>
        <dbReference type="Proteomes" id="UP000266385"/>
    </source>
</evidence>
<evidence type="ECO:0000256" key="2">
    <source>
        <dbReference type="ARBA" id="ARBA00003753"/>
    </source>
</evidence>
<organism evidence="15 16">
    <name type="scientific">Henriciella mobilis</name>
    <dbReference type="NCBI Taxonomy" id="2305467"/>
    <lineage>
        <taxon>Bacteria</taxon>
        <taxon>Pseudomonadati</taxon>
        <taxon>Pseudomonadota</taxon>
        <taxon>Alphaproteobacteria</taxon>
        <taxon>Hyphomonadales</taxon>
        <taxon>Hyphomonadaceae</taxon>
        <taxon>Henriciella</taxon>
    </lineage>
</organism>
<dbReference type="InterPro" id="IPR014729">
    <property type="entry name" value="Rossmann-like_a/b/a_fold"/>
</dbReference>
<dbReference type="PANTHER" id="PTHR46969">
    <property type="entry name" value="BIFUNCTIONAL PROTEIN HLDE"/>
    <property type="match status" value="1"/>
</dbReference>
<sequence>MRQHLADIITKAQGQTVLCVGDVMLDRFVYGTVDRISPESPVPVLRKVSTVEMPGGAGNVARNMAAMGLQVIVAGCIGNDAEGEALEASLNAHERIETRLAKVSSLETVVKTRFVASNQQLLRVDSEESSPALGISEAVLISAIEKAAKACSAVVVSDYAKGAITPATFHACLEASRKNRIPLLVDPKSQNLSVYEGAHLIKPNASELAQATGLPTSTDDQVEVALRTVAASVPGTNIVVTRAGKGMSWIKNSDISHKRGEAKQVFDVSGAGDTSMAALTLGVVAGASLADSVALAVTASGLAVAKTGTATVDAEEIRTALDPAYHHLRAPILSESDAQAQVRTWKAAGLRVGFTNGCFDILHPGHLALLEEARSRCDRLIVAINTDASVKRLKGETRPINSEQDRARMLAGIGAVDAVTFFPEDTPKALIEALLPDLLVKGGDYTIETIVGASAVQANGGDVHIVKLLDGQSTTAILERSKT</sequence>
<dbReference type="SUPFAM" id="SSF52374">
    <property type="entry name" value="Nucleotidylyl transferase"/>
    <property type="match status" value="1"/>
</dbReference>
<evidence type="ECO:0000256" key="12">
    <source>
        <dbReference type="HAMAP-Rule" id="MF_01603"/>
    </source>
</evidence>
<feature type="region of interest" description="Cytidylyltransferase" evidence="12">
    <location>
        <begin position="354"/>
        <end position="483"/>
    </location>
</feature>
<dbReference type="HAMAP" id="MF_01603">
    <property type="entry name" value="HldE"/>
    <property type="match status" value="1"/>
</dbReference>
<dbReference type="UniPathway" id="UPA00356">
    <property type="reaction ID" value="UER00437"/>
</dbReference>
<keyword evidence="4 12" id="KW-0808">Transferase</keyword>
<evidence type="ECO:0000256" key="7">
    <source>
        <dbReference type="ARBA" id="ARBA00022777"/>
    </source>
</evidence>
<comment type="function">
    <text evidence="1 12">Catalyzes the phosphorylation of D-glycero-D-manno-heptose 7-phosphate at the C-1 position to selectively form D-glycero-beta-D-manno-heptose-1,7-bisphosphate.</text>
</comment>
<protein>
    <recommendedName>
        <fullName evidence="12">Bifunctional protein HldE</fullName>
    </recommendedName>
    <domain>
        <recommendedName>
            <fullName evidence="12">D-beta-D-heptose 7-phosphate kinase</fullName>
            <ecNumber evidence="12">2.7.1.167</ecNumber>
        </recommendedName>
        <alternativeName>
            <fullName evidence="12">D-beta-D-heptose 7-phosphotransferase</fullName>
        </alternativeName>
        <alternativeName>
            <fullName evidence="12">D-glycero-beta-D-manno-heptose-7-phosphate kinase</fullName>
        </alternativeName>
    </domain>
    <domain>
        <recommendedName>
            <fullName evidence="12">D-beta-D-heptose 1-phosphate adenylyltransferase</fullName>
            <ecNumber evidence="12">2.7.7.70</ecNumber>
        </recommendedName>
        <alternativeName>
            <fullName evidence="12">D-glycero-beta-D-manno-heptose 1-phosphate adenylyltransferase</fullName>
        </alternativeName>
    </domain>
</protein>
<dbReference type="OrthoDB" id="9802794at2"/>
<dbReference type="GO" id="GO:0033786">
    <property type="term" value="F:heptose-1-phosphate adenylyltransferase activity"/>
    <property type="evidence" value="ECO:0007669"/>
    <property type="project" value="UniProtKB-UniRule"/>
</dbReference>
<dbReference type="GO" id="GO:0009244">
    <property type="term" value="P:lipopolysaccharide core region biosynthetic process"/>
    <property type="evidence" value="ECO:0007669"/>
    <property type="project" value="UniProtKB-UniPathway"/>
</dbReference>
<keyword evidence="5 12" id="KW-0548">Nucleotidyltransferase</keyword>
<dbReference type="PROSITE" id="PS00583">
    <property type="entry name" value="PFKB_KINASES_1"/>
    <property type="match status" value="1"/>
</dbReference>
<name>A0A399RDR9_9PROT</name>
<dbReference type="InterPro" id="IPR029056">
    <property type="entry name" value="Ribokinase-like"/>
</dbReference>